<dbReference type="OrthoDB" id="1921232at2759"/>
<keyword evidence="1" id="KW-0040">ANK repeat</keyword>
<evidence type="ECO:0000256" key="1">
    <source>
        <dbReference type="PROSITE-ProRule" id="PRU00023"/>
    </source>
</evidence>
<dbReference type="KEGG" id="qlo:115976892"/>
<name>A0A7N2L020_QUELO</name>
<gene>
    <name evidence="4" type="primary">LOC115976892</name>
</gene>
<dbReference type="EnsemblPlants" id="QL02p083327:mrna">
    <property type="protein sequence ID" value="QL02p083327:mrna"/>
    <property type="gene ID" value="QL02p083327"/>
</dbReference>
<keyword evidence="2" id="KW-0812">Transmembrane</keyword>
<dbReference type="Gene3D" id="1.25.40.20">
    <property type="entry name" value="Ankyrin repeat-containing domain"/>
    <property type="match status" value="2"/>
</dbReference>
<dbReference type="InterPro" id="IPR002110">
    <property type="entry name" value="Ankyrin_rpt"/>
</dbReference>
<feature type="transmembrane region" description="Helical" evidence="2">
    <location>
        <begin position="453"/>
        <end position="481"/>
    </location>
</feature>
<feature type="transmembrane region" description="Helical" evidence="2">
    <location>
        <begin position="418"/>
        <end position="441"/>
    </location>
</feature>
<dbReference type="RefSeq" id="XP_030954270.1">
    <property type="nucleotide sequence ID" value="XM_031098410.1"/>
</dbReference>
<dbReference type="AlphaFoldDB" id="A0A7N2L020"/>
<keyword evidence="5" id="KW-1185">Reference proteome</keyword>
<dbReference type="Gramene" id="QL02p083327:mrna">
    <property type="protein sequence ID" value="QL02p083327:mrna"/>
    <property type="gene ID" value="QL02p083327"/>
</dbReference>
<dbReference type="SUPFAM" id="SSF48403">
    <property type="entry name" value="Ankyrin repeat"/>
    <property type="match status" value="2"/>
</dbReference>
<sequence length="536" mass="60487">MATKDFNSNDDEAVSIERGRLYRAALNGDWKSIKDIQKIQRKITKKGETTLHIAAAANQEEFVRNLLKTMIKDNLTAENTVGNTALTYAAATGNVNIAMAMLEKNHQLPNLGSGIKPLYMAASLGHGQMTNYLYSRTKERVREWDDKEQAKLFIACVKGGLYGVALQMLEDNSNLAAAGNSDGETALHVLARNPSAFVSEIRPWLKLKQENSKQSQASELFEKCLQAYRDDVENLNETSVISHVLFDAVEVGNTEFLVKLIRFDFDLLWKTRNSKSIFHIAVEKRHECIFNILNEIGSIGDLIIDRIEEDGGNILHLAAGLAPQEKLNAISGAALQMQREILWFKEVEKVVSPTFKEMKNTKGDTPYVLFAKNHEELRKQGEKWMRNTAEYSMVVAILIGLIMFPREKADGLKDSPNLVRVFSVSSAIALFCSSTSLVMFLSILTSRYSYNDFLVWLPVRLMIGVASLFISIAAMMVAFSASFWSDNHNHQELPLIFVVIGLFACVPIICVLLKYRLFVDIVRSTFFRFRKHRRLL</sequence>
<accession>A0A7N2L020</accession>
<dbReference type="Pfam" id="PF12796">
    <property type="entry name" value="Ank_2"/>
    <property type="match status" value="1"/>
</dbReference>
<dbReference type="InParanoid" id="A0A7N2L020"/>
<evidence type="ECO:0000256" key="2">
    <source>
        <dbReference type="SAM" id="Phobius"/>
    </source>
</evidence>
<evidence type="ECO:0000313" key="4">
    <source>
        <dbReference type="EnsemblPlants" id="QL02p083327:mrna"/>
    </source>
</evidence>
<evidence type="ECO:0000259" key="3">
    <source>
        <dbReference type="Pfam" id="PF13962"/>
    </source>
</evidence>
<dbReference type="Proteomes" id="UP000594261">
    <property type="component" value="Chromosome 2"/>
</dbReference>
<evidence type="ECO:0000313" key="5">
    <source>
        <dbReference type="Proteomes" id="UP000594261"/>
    </source>
</evidence>
<dbReference type="InterPro" id="IPR026961">
    <property type="entry name" value="PGG_dom"/>
</dbReference>
<dbReference type="InterPro" id="IPR036770">
    <property type="entry name" value="Ankyrin_rpt-contain_sf"/>
</dbReference>
<dbReference type="Pfam" id="PF13962">
    <property type="entry name" value="PGG"/>
    <property type="match status" value="1"/>
</dbReference>
<keyword evidence="2" id="KW-0472">Membrane</keyword>
<keyword evidence="2" id="KW-1133">Transmembrane helix</keyword>
<feature type="repeat" description="ANK" evidence="1">
    <location>
        <begin position="46"/>
        <end position="78"/>
    </location>
</feature>
<dbReference type="PANTHER" id="PTHR24177">
    <property type="entry name" value="CASKIN"/>
    <property type="match status" value="1"/>
</dbReference>
<dbReference type="GO" id="GO:0016020">
    <property type="term" value="C:membrane"/>
    <property type="evidence" value="ECO:0007669"/>
    <property type="project" value="TreeGrafter"/>
</dbReference>
<feature type="transmembrane region" description="Helical" evidence="2">
    <location>
        <begin position="493"/>
        <end position="513"/>
    </location>
</feature>
<organism evidence="4 5">
    <name type="scientific">Quercus lobata</name>
    <name type="common">Valley oak</name>
    <dbReference type="NCBI Taxonomy" id="97700"/>
    <lineage>
        <taxon>Eukaryota</taxon>
        <taxon>Viridiplantae</taxon>
        <taxon>Streptophyta</taxon>
        <taxon>Embryophyta</taxon>
        <taxon>Tracheophyta</taxon>
        <taxon>Spermatophyta</taxon>
        <taxon>Magnoliopsida</taxon>
        <taxon>eudicotyledons</taxon>
        <taxon>Gunneridae</taxon>
        <taxon>Pentapetalae</taxon>
        <taxon>rosids</taxon>
        <taxon>fabids</taxon>
        <taxon>Fagales</taxon>
        <taxon>Fagaceae</taxon>
        <taxon>Quercus</taxon>
    </lineage>
</organism>
<dbReference type="PANTHER" id="PTHR24177:SF434">
    <property type="entry name" value="PGG DOMAIN-CONTAINING PROTEIN"/>
    <property type="match status" value="1"/>
</dbReference>
<reference evidence="4" key="2">
    <citation type="submission" date="2021-01" db="UniProtKB">
        <authorList>
            <consortium name="EnsemblPlants"/>
        </authorList>
    </citation>
    <scope>IDENTIFICATION</scope>
</reference>
<protein>
    <recommendedName>
        <fullName evidence="3">PGG domain-containing protein</fullName>
    </recommendedName>
</protein>
<dbReference type="GeneID" id="115976892"/>
<dbReference type="SMART" id="SM00248">
    <property type="entry name" value="ANK"/>
    <property type="match status" value="6"/>
</dbReference>
<dbReference type="PROSITE" id="PS50088">
    <property type="entry name" value="ANK_REPEAT"/>
    <property type="match status" value="1"/>
</dbReference>
<feature type="domain" description="PGG" evidence="3">
    <location>
        <begin position="419"/>
        <end position="484"/>
    </location>
</feature>
<dbReference type="PROSITE" id="PS50297">
    <property type="entry name" value="ANK_REP_REGION"/>
    <property type="match status" value="1"/>
</dbReference>
<feature type="transmembrane region" description="Helical" evidence="2">
    <location>
        <begin position="388"/>
        <end position="406"/>
    </location>
</feature>
<reference evidence="5" key="1">
    <citation type="journal article" date="2016" name="G3 (Bethesda)">
        <title>First Draft Assembly and Annotation of the Genome of a California Endemic Oak Quercus lobata Nee (Fagaceae).</title>
        <authorList>
            <person name="Sork V.L."/>
            <person name="Fitz-Gibbon S.T."/>
            <person name="Puiu D."/>
            <person name="Crepeau M."/>
            <person name="Gugger P.F."/>
            <person name="Sherman R."/>
            <person name="Stevens K."/>
            <person name="Langley C.H."/>
            <person name="Pellegrini M."/>
            <person name="Salzberg S.L."/>
        </authorList>
    </citation>
    <scope>NUCLEOTIDE SEQUENCE [LARGE SCALE GENOMIC DNA]</scope>
    <source>
        <strain evidence="5">cv. SW786</strain>
    </source>
</reference>
<proteinExistence type="predicted"/>